<keyword evidence="13" id="KW-0460">Magnesium</keyword>
<dbReference type="EMBL" id="QWVT01000029">
    <property type="protein sequence ID" value="RID83260.1"/>
    <property type="molecule type" value="Genomic_DNA"/>
</dbReference>
<protein>
    <recommendedName>
        <fullName evidence="8">Dihydrofolate synthase/folylpolyglutamate synthase</fullName>
        <ecNumber evidence="6">6.3.2.12</ecNumber>
        <ecNumber evidence="7">6.3.2.17</ecNumber>
    </recommendedName>
    <alternativeName>
        <fullName evidence="15">Tetrahydrofolylpolyglutamate synthase</fullName>
    </alternativeName>
</protein>
<keyword evidence="14" id="KW-0289">Folate biosynthesis</keyword>
<dbReference type="PROSITE" id="PS01012">
    <property type="entry name" value="FOLYLPOLYGLU_SYNT_2"/>
    <property type="match status" value="1"/>
</dbReference>
<dbReference type="GO" id="GO:0046656">
    <property type="term" value="P:folic acid biosynthetic process"/>
    <property type="evidence" value="ECO:0007669"/>
    <property type="project" value="UniProtKB-KW"/>
</dbReference>
<dbReference type="GO" id="GO:0046872">
    <property type="term" value="F:metal ion binding"/>
    <property type="evidence" value="ECO:0007669"/>
    <property type="project" value="UniProtKB-KW"/>
</dbReference>
<dbReference type="OrthoDB" id="9809356at2"/>
<evidence type="ECO:0000256" key="18">
    <source>
        <dbReference type="PIRNR" id="PIRNR001563"/>
    </source>
</evidence>
<comment type="catalytic activity">
    <reaction evidence="16">
        <text>(6S)-5,6,7,8-tetrahydrofolyl-(gamma-L-Glu)(n) + L-glutamate + ATP = (6S)-5,6,7,8-tetrahydrofolyl-(gamma-L-Glu)(n+1) + ADP + phosphate + H(+)</text>
        <dbReference type="Rhea" id="RHEA:10580"/>
        <dbReference type="Rhea" id="RHEA-COMP:14738"/>
        <dbReference type="Rhea" id="RHEA-COMP:14740"/>
        <dbReference type="ChEBI" id="CHEBI:15378"/>
        <dbReference type="ChEBI" id="CHEBI:29985"/>
        <dbReference type="ChEBI" id="CHEBI:30616"/>
        <dbReference type="ChEBI" id="CHEBI:43474"/>
        <dbReference type="ChEBI" id="CHEBI:141005"/>
        <dbReference type="ChEBI" id="CHEBI:456216"/>
        <dbReference type="EC" id="6.3.2.17"/>
    </reaction>
</comment>
<dbReference type="Pfam" id="PF02875">
    <property type="entry name" value="Mur_ligase_C"/>
    <property type="match status" value="1"/>
</dbReference>
<name>A0A398B5P7_9BACI</name>
<dbReference type="Gene3D" id="3.90.190.20">
    <property type="entry name" value="Mur ligase, C-terminal domain"/>
    <property type="match status" value="1"/>
</dbReference>
<comment type="caution">
    <text evidence="21">The sequence shown here is derived from an EMBL/GenBank/DDBJ whole genome shotgun (WGS) entry which is preliminary data.</text>
</comment>
<evidence type="ECO:0000256" key="2">
    <source>
        <dbReference type="ARBA" id="ARBA00004799"/>
    </source>
</evidence>
<dbReference type="GO" id="GO:0005737">
    <property type="term" value="C:cytoplasm"/>
    <property type="evidence" value="ECO:0007669"/>
    <property type="project" value="TreeGrafter"/>
</dbReference>
<dbReference type="EC" id="6.3.2.17" evidence="7"/>
<comment type="pathway">
    <text evidence="3">Cofactor biosynthesis; tetrahydrofolylpolyglutamate biosynthesis.</text>
</comment>
<proteinExistence type="inferred from homology"/>
<evidence type="ECO:0000256" key="4">
    <source>
        <dbReference type="ARBA" id="ARBA00008276"/>
    </source>
</evidence>
<comment type="cofactor">
    <cofactor evidence="1">
        <name>Mg(2+)</name>
        <dbReference type="ChEBI" id="CHEBI:18420"/>
    </cofactor>
</comment>
<evidence type="ECO:0000256" key="6">
    <source>
        <dbReference type="ARBA" id="ARBA00013023"/>
    </source>
</evidence>
<gene>
    <name evidence="21" type="ORF">D1970_17260</name>
</gene>
<dbReference type="GO" id="GO:0005524">
    <property type="term" value="F:ATP binding"/>
    <property type="evidence" value="ECO:0007669"/>
    <property type="project" value="UniProtKB-KW"/>
</dbReference>
<dbReference type="PROSITE" id="PS01011">
    <property type="entry name" value="FOLYLPOLYGLU_SYNT_1"/>
    <property type="match status" value="1"/>
</dbReference>
<evidence type="ECO:0000256" key="3">
    <source>
        <dbReference type="ARBA" id="ARBA00005150"/>
    </source>
</evidence>
<keyword evidence="9 18" id="KW-0436">Ligase</keyword>
<evidence type="ECO:0000256" key="15">
    <source>
        <dbReference type="ARBA" id="ARBA00030592"/>
    </source>
</evidence>
<dbReference type="SUPFAM" id="SSF53623">
    <property type="entry name" value="MurD-like peptide ligases, catalytic domain"/>
    <property type="match status" value="1"/>
</dbReference>
<dbReference type="EC" id="6.3.2.12" evidence="6"/>
<evidence type="ECO:0000256" key="1">
    <source>
        <dbReference type="ARBA" id="ARBA00001946"/>
    </source>
</evidence>
<dbReference type="InterPro" id="IPR018109">
    <property type="entry name" value="Folylpolyglutamate_synth_CS"/>
</dbReference>
<evidence type="ECO:0000256" key="14">
    <source>
        <dbReference type="ARBA" id="ARBA00022909"/>
    </source>
</evidence>
<feature type="domain" description="Mur ligase C-terminal" evidence="19">
    <location>
        <begin position="301"/>
        <end position="418"/>
    </location>
</feature>
<evidence type="ECO:0000256" key="8">
    <source>
        <dbReference type="ARBA" id="ARBA00019357"/>
    </source>
</evidence>
<evidence type="ECO:0000256" key="10">
    <source>
        <dbReference type="ARBA" id="ARBA00022723"/>
    </source>
</evidence>
<dbReference type="SUPFAM" id="SSF53244">
    <property type="entry name" value="MurD-like peptide ligases, peptide-binding domain"/>
    <property type="match status" value="1"/>
</dbReference>
<evidence type="ECO:0000256" key="16">
    <source>
        <dbReference type="ARBA" id="ARBA00047493"/>
    </source>
</evidence>
<dbReference type="GO" id="GO:0004326">
    <property type="term" value="F:tetrahydrofolylpolyglutamate synthase activity"/>
    <property type="evidence" value="ECO:0007669"/>
    <property type="project" value="UniProtKB-EC"/>
</dbReference>
<dbReference type="FunFam" id="3.40.1190.10:FF:000004">
    <property type="entry name" value="Dihydrofolate synthase/folylpolyglutamate synthase"/>
    <property type="match status" value="1"/>
</dbReference>
<evidence type="ECO:0000259" key="19">
    <source>
        <dbReference type="Pfam" id="PF02875"/>
    </source>
</evidence>
<comment type="pathway">
    <text evidence="2">Cofactor biosynthesis; tetrahydrofolate biosynthesis; 7,8-dihydrofolate from 2-amino-4-hydroxy-6-hydroxymethyl-7,8-dihydropteridine diphosphate and 4-aminobenzoate: step 2/2.</text>
</comment>
<evidence type="ECO:0000256" key="7">
    <source>
        <dbReference type="ARBA" id="ARBA00013025"/>
    </source>
</evidence>
<reference evidence="21 22" key="1">
    <citation type="submission" date="2018-08" db="EMBL/GenBank/DDBJ databases">
        <title>Bacillus jemisoniae sp. nov., Bacillus chryseoplanitiae sp. nov., Bacillus resnikiae sp. nov., and Bacillus frankliniae sp. nov., isolated from Viking spacecraft and associated surfaces.</title>
        <authorList>
            <person name="Seuylemezian A."/>
            <person name="Vaishampayan P."/>
        </authorList>
    </citation>
    <scope>NUCLEOTIDE SEQUENCE [LARGE SCALE GENOMIC DNA]</scope>
    <source>
        <strain evidence="21 22">JJ-247</strain>
    </source>
</reference>
<dbReference type="InterPro" id="IPR004101">
    <property type="entry name" value="Mur_ligase_C"/>
</dbReference>
<accession>A0A398B5P7</accession>
<dbReference type="RefSeq" id="WP_119114105.1">
    <property type="nucleotide sequence ID" value="NZ_CBCSEO010000003.1"/>
</dbReference>
<dbReference type="Proteomes" id="UP000265816">
    <property type="component" value="Unassembled WGS sequence"/>
</dbReference>
<evidence type="ECO:0000256" key="9">
    <source>
        <dbReference type="ARBA" id="ARBA00022598"/>
    </source>
</evidence>
<dbReference type="Pfam" id="PF08245">
    <property type="entry name" value="Mur_ligase_M"/>
    <property type="match status" value="1"/>
</dbReference>
<evidence type="ECO:0000256" key="13">
    <source>
        <dbReference type="ARBA" id="ARBA00022842"/>
    </source>
</evidence>
<dbReference type="InterPro" id="IPR001645">
    <property type="entry name" value="Folylpolyglutamate_synth"/>
</dbReference>
<organism evidence="21 22">
    <name type="scientific">Mesobacillus zeae</name>
    <dbReference type="NCBI Taxonomy" id="1917180"/>
    <lineage>
        <taxon>Bacteria</taxon>
        <taxon>Bacillati</taxon>
        <taxon>Bacillota</taxon>
        <taxon>Bacilli</taxon>
        <taxon>Bacillales</taxon>
        <taxon>Bacillaceae</taxon>
        <taxon>Mesobacillus</taxon>
    </lineage>
</organism>
<dbReference type="PANTHER" id="PTHR11136">
    <property type="entry name" value="FOLYLPOLYGLUTAMATE SYNTHASE-RELATED"/>
    <property type="match status" value="1"/>
</dbReference>
<keyword evidence="12 18" id="KW-0067">ATP-binding</keyword>
<evidence type="ECO:0000259" key="20">
    <source>
        <dbReference type="Pfam" id="PF08245"/>
    </source>
</evidence>
<evidence type="ECO:0000256" key="17">
    <source>
        <dbReference type="ARBA" id="ARBA00049161"/>
    </source>
</evidence>
<dbReference type="Gene3D" id="3.40.1190.10">
    <property type="entry name" value="Mur-like, catalytic domain"/>
    <property type="match status" value="1"/>
</dbReference>
<evidence type="ECO:0000256" key="5">
    <source>
        <dbReference type="ARBA" id="ARBA00011245"/>
    </source>
</evidence>
<dbReference type="InterPro" id="IPR036615">
    <property type="entry name" value="Mur_ligase_C_dom_sf"/>
</dbReference>
<dbReference type="GO" id="GO:0008841">
    <property type="term" value="F:dihydrofolate synthase activity"/>
    <property type="evidence" value="ECO:0007669"/>
    <property type="project" value="UniProtKB-EC"/>
</dbReference>
<evidence type="ECO:0000256" key="12">
    <source>
        <dbReference type="ARBA" id="ARBA00022840"/>
    </source>
</evidence>
<evidence type="ECO:0000313" key="22">
    <source>
        <dbReference type="Proteomes" id="UP000265816"/>
    </source>
</evidence>
<keyword evidence="11 18" id="KW-0547">Nucleotide-binding</keyword>
<comment type="catalytic activity">
    <reaction evidence="17">
        <text>7,8-dihydropteroate + L-glutamate + ATP = 7,8-dihydrofolate + ADP + phosphate + H(+)</text>
        <dbReference type="Rhea" id="RHEA:23584"/>
        <dbReference type="ChEBI" id="CHEBI:15378"/>
        <dbReference type="ChEBI" id="CHEBI:17839"/>
        <dbReference type="ChEBI" id="CHEBI:29985"/>
        <dbReference type="ChEBI" id="CHEBI:30616"/>
        <dbReference type="ChEBI" id="CHEBI:43474"/>
        <dbReference type="ChEBI" id="CHEBI:57451"/>
        <dbReference type="ChEBI" id="CHEBI:456216"/>
        <dbReference type="EC" id="6.3.2.12"/>
    </reaction>
</comment>
<comment type="subunit">
    <text evidence="5">Monomer.</text>
</comment>
<comment type="similarity">
    <text evidence="4 18">Belongs to the folylpolyglutamate synthase family.</text>
</comment>
<dbReference type="NCBIfam" id="TIGR01499">
    <property type="entry name" value="folC"/>
    <property type="match status" value="1"/>
</dbReference>
<dbReference type="PIRSF" id="PIRSF001563">
    <property type="entry name" value="Folylpolyglu_synth"/>
    <property type="match status" value="1"/>
</dbReference>
<sequence length="440" mass="48601">MLTTYEEAVEWIHSRLRLGIKPGLLRMEWMMERLGNPEKKLRTIHVGGTNGKGSTVTFLRCILEEAGCSVGTFTSPYLEHFNERISMSGKPCGDSEIVKLVNVIRPLADELEKTELGGPTEFEVITAMSMYYFAFMSPVDVVIYEVGLGGRFDSTNIIHPLLSIITSIGRDHTAILGDTYGEIAFEKAGIIKDGVSIISGASQEEALAVIRKTAEDKKAPLYTAGGQFRAIEHTPLENGGRFTFSSIFKEYHGLEIGMIGKHQAENAALAVMACHILSANFSLPIEERNIRAGLLRASWPGRFEILSAHPLVVIDGAHNEEGIKALVSTLQDQYPGRKKTIMFAALKDKKFEKMIRDLDAAADRLVFTSFDFPRAASAEDLSEASISASKLTASDWRAGISDELKRIETDGMFVVTGSLYFLSVVKPYIQEVLNQRKEIL</sequence>
<dbReference type="InterPro" id="IPR013221">
    <property type="entry name" value="Mur_ligase_cen"/>
</dbReference>
<dbReference type="PANTHER" id="PTHR11136:SF0">
    <property type="entry name" value="DIHYDROFOLATE SYNTHETASE-RELATED"/>
    <property type="match status" value="1"/>
</dbReference>
<dbReference type="AlphaFoldDB" id="A0A398B5P7"/>
<keyword evidence="10" id="KW-0479">Metal-binding</keyword>
<keyword evidence="22" id="KW-1185">Reference proteome</keyword>
<evidence type="ECO:0000256" key="11">
    <source>
        <dbReference type="ARBA" id="ARBA00022741"/>
    </source>
</evidence>
<feature type="domain" description="Mur ligase central" evidence="20">
    <location>
        <begin position="46"/>
        <end position="273"/>
    </location>
</feature>
<dbReference type="InterPro" id="IPR036565">
    <property type="entry name" value="Mur-like_cat_sf"/>
</dbReference>
<evidence type="ECO:0000313" key="21">
    <source>
        <dbReference type="EMBL" id="RID83260.1"/>
    </source>
</evidence>